<keyword evidence="1" id="KW-0732">Signal</keyword>
<organism evidence="2 3">
    <name type="scientific">Pontibacter lucknowensis</name>
    <dbReference type="NCBI Taxonomy" id="1077936"/>
    <lineage>
        <taxon>Bacteria</taxon>
        <taxon>Pseudomonadati</taxon>
        <taxon>Bacteroidota</taxon>
        <taxon>Cytophagia</taxon>
        <taxon>Cytophagales</taxon>
        <taxon>Hymenobacteraceae</taxon>
        <taxon>Pontibacter</taxon>
    </lineage>
</organism>
<dbReference type="EMBL" id="FTNM01000001">
    <property type="protein sequence ID" value="SIQ52679.1"/>
    <property type="molecule type" value="Genomic_DNA"/>
</dbReference>
<evidence type="ECO:0000313" key="2">
    <source>
        <dbReference type="EMBL" id="SIQ52679.1"/>
    </source>
</evidence>
<reference evidence="3" key="1">
    <citation type="submission" date="2017-01" db="EMBL/GenBank/DDBJ databases">
        <authorList>
            <person name="Varghese N."/>
            <person name="Submissions S."/>
        </authorList>
    </citation>
    <scope>NUCLEOTIDE SEQUENCE [LARGE SCALE GENOMIC DNA]</scope>
    <source>
        <strain evidence="3">DM9</strain>
    </source>
</reference>
<feature type="chain" id="PRO_5012975411" description="DUF5329 domain-containing protein" evidence="1">
    <location>
        <begin position="24"/>
        <end position="130"/>
    </location>
</feature>
<name>A0A1N6TH10_9BACT</name>
<evidence type="ECO:0008006" key="4">
    <source>
        <dbReference type="Google" id="ProtNLM"/>
    </source>
</evidence>
<evidence type="ECO:0000256" key="1">
    <source>
        <dbReference type="SAM" id="SignalP"/>
    </source>
</evidence>
<dbReference type="STRING" id="1077936.SAMN05421545_0329"/>
<evidence type="ECO:0000313" key="3">
    <source>
        <dbReference type="Proteomes" id="UP000185924"/>
    </source>
</evidence>
<dbReference type="Proteomes" id="UP000185924">
    <property type="component" value="Unassembled WGS sequence"/>
</dbReference>
<sequence>MLRILLMAVAITLSQSALQPAAAQDAYERNGTYETMSEDQKVQKLLAYIRNLEGATFIRDNSEFSPEKAAGHLSSKWKKHASRVKTAEGFVTELASQSSSGTPYSIRFADGSTSTTRDVLLRQLRDLRVE</sequence>
<dbReference type="RefSeq" id="WP_234986262.1">
    <property type="nucleotide sequence ID" value="NZ_FTNM01000001.1"/>
</dbReference>
<feature type="signal peptide" evidence="1">
    <location>
        <begin position="1"/>
        <end position="23"/>
    </location>
</feature>
<dbReference type="AlphaFoldDB" id="A0A1N6TH10"/>
<keyword evidence="3" id="KW-1185">Reference proteome</keyword>
<dbReference type="InterPro" id="IPR035242">
    <property type="entry name" value="DUF5329"/>
</dbReference>
<protein>
    <recommendedName>
        <fullName evidence="4">DUF5329 domain-containing protein</fullName>
    </recommendedName>
</protein>
<proteinExistence type="predicted"/>
<accession>A0A1N6TH10</accession>
<gene>
    <name evidence="2" type="ORF">SAMN05421545_0329</name>
</gene>
<dbReference type="Pfam" id="PF17263">
    <property type="entry name" value="DUF5329"/>
    <property type="match status" value="1"/>
</dbReference>